<dbReference type="Proteomes" id="UP000250235">
    <property type="component" value="Unassembled WGS sequence"/>
</dbReference>
<sequence length="209" mass="24065">MRIGFWGVRLPKSQPGSNRDFPTLQNKTVILHWGSEKWFFRLYYSVLETEFDRSDLIGDRSYDEVTVVGMNRMFTRWTRGKTVILHWGSEKWFFRLYYSVLETEFDRSDLIGDWSYDEVTVVGMNRMFTRWTRAPWAALNTPPPPSQIAAVGRRPTPLPPSPSSPEIRSGQFDQENPSAQISSVLLLQADEGISSPVVDLIGVIYRSLP</sequence>
<organism evidence="2 3">
    <name type="scientific">Dorcoceras hygrometricum</name>
    <dbReference type="NCBI Taxonomy" id="472368"/>
    <lineage>
        <taxon>Eukaryota</taxon>
        <taxon>Viridiplantae</taxon>
        <taxon>Streptophyta</taxon>
        <taxon>Embryophyta</taxon>
        <taxon>Tracheophyta</taxon>
        <taxon>Spermatophyta</taxon>
        <taxon>Magnoliopsida</taxon>
        <taxon>eudicotyledons</taxon>
        <taxon>Gunneridae</taxon>
        <taxon>Pentapetalae</taxon>
        <taxon>asterids</taxon>
        <taxon>lamiids</taxon>
        <taxon>Lamiales</taxon>
        <taxon>Gesneriaceae</taxon>
        <taxon>Didymocarpoideae</taxon>
        <taxon>Trichosporeae</taxon>
        <taxon>Loxocarpinae</taxon>
        <taxon>Dorcoceras</taxon>
    </lineage>
</organism>
<dbReference type="AlphaFoldDB" id="A0A2Z7BLN5"/>
<protein>
    <submittedName>
        <fullName evidence="2">Uncharacterized protein</fullName>
    </submittedName>
</protein>
<proteinExistence type="predicted"/>
<name>A0A2Z7BLN5_9LAMI</name>
<dbReference type="EMBL" id="KV004840">
    <property type="protein sequence ID" value="KZV35216.1"/>
    <property type="molecule type" value="Genomic_DNA"/>
</dbReference>
<keyword evidence="3" id="KW-1185">Reference proteome</keyword>
<feature type="region of interest" description="Disordered" evidence="1">
    <location>
        <begin position="145"/>
        <end position="173"/>
    </location>
</feature>
<accession>A0A2Z7BLN5</accession>
<evidence type="ECO:0000313" key="3">
    <source>
        <dbReference type="Proteomes" id="UP000250235"/>
    </source>
</evidence>
<gene>
    <name evidence="2" type="ORF">F511_43549</name>
</gene>
<reference evidence="2 3" key="1">
    <citation type="journal article" date="2015" name="Proc. Natl. Acad. Sci. U.S.A.">
        <title>The resurrection genome of Boea hygrometrica: A blueprint for survival of dehydration.</title>
        <authorList>
            <person name="Xiao L."/>
            <person name="Yang G."/>
            <person name="Zhang L."/>
            <person name="Yang X."/>
            <person name="Zhao S."/>
            <person name="Ji Z."/>
            <person name="Zhou Q."/>
            <person name="Hu M."/>
            <person name="Wang Y."/>
            <person name="Chen M."/>
            <person name="Xu Y."/>
            <person name="Jin H."/>
            <person name="Xiao X."/>
            <person name="Hu G."/>
            <person name="Bao F."/>
            <person name="Hu Y."/>
            <person name="Wan P."/>
            <person name="Li L."/>
            <person name="Deng X."/>
            <person name="Kuang T."/>
            <person name="Xiang C."/>
            <person name="Zhu J.K."/>
            <person name="Oliver M.J."/>
            <person name="He Y."/>
        </authorList>
    </citation>
    <scope>NUCLEOTIDE SEQUENCE [LARGE SCALE GENOMIC DNA]</scope>
    <source>
        <strain evidence="3">cv. XS01</strain>
    </source>
</reference>
<evidence type="ECO:0000256" key="1">
    <source>
        <dbReference type="SAM" id="MobiDB-lite"/>
    </source>
</evidence>
<evidence type="ECO:0000313" key="2">
    <source>
        <dbReference type="EMBL" id="KZV35216.1"/>
    </source>
</evidence>